<organism evidence="2 3">
    <name type="scientific">Microbacterium fluvii</name>
    <dbReference type="NCBI Taxonomy" id="415215"/>
    <lineage>
        <taxon>Bacteria</taxon>
        <taxon>Bacillati</taxon>
        <taxon>Actinomycetota</taxon>
        <taxon>Actinomycetes</taxon>
        <taxon>Micrococcales</taxon>
        <taxon>Microbacteriaceae</taxon>
        <taxon>Microbacterium</taxon>
    </lineage>
</organism>
<dbReference type="CDD" id="cd00085">
    <property type="entry name" value="HNHc"/>
    <property type="match status" value="1"/>
</dbReference>
<evidence type="ECO:0000259" key="1">
    <source>
        <dbReference type="SMART" id="SM00507"/>
    </source>
</evidence>
<keyword evidence="3" id="KW-1185">Reference proteome</keyword>
<accession>A0ABW2H856</accession>
<feature type="domain" description="HNH nuclease" evidence="1">
    <location>
        <begin position="364"/>
        <end position="415"/>
    </location>
</feature>
<evidence type="ECO:0000313" key="2">
    <source>
        <dbReference type="EMBL" id="MFC7267537.1"/>
    </source>
</evidence>
<dbReference type="Pfam" id="PF02720">
    <property type="entry name" value="DUF222"/>
    <property type="match status" value="1"/>
</dbReference>
<gene>
    <name evidence="2" type="ORF">ACFQRL_01045</name>
</gene>
<dbReference type="RefSeq" id="WP_262872472.1">
    <property type="nucleotide sequence ID" value="NZ_BAABKW010000011.1"/>
</dbReference>
<comment type="caution">
    <text evidence="2">The sequence shown here is derived from an EMBL/GenBank/DDBJ whole genome shotgun (WGS) entry which is preliminary data.</text>
</comment>
<dbReference type="InterPro" id="IPR003870">
    <property type="entry name" value="DUF222"/>
</dbReference>
<dbReference type="InterPro" id="IPR003615">
    <property type="entry name" value="HNH_nuc"/>
</dbReference>
<sequence length="461" mass="48292">MTTPLADIAALALRADALSAGGCAGMDAATLMQLTDLLGQIRRKTDAAQAPVAAELARQSRPELGSDSLAKKQGFRNATTLIAATTGTTIGDAVRIVQVGEGTAPRMQLSGVAGPAKHPQVAEALAAGRIGAPAAAAIISLLDRVAIRAGAAAIAQAEQTLVEQAPGLTLNDLNRVLLRAEAWLDPDGVAPREEQLRADRYLHLHEDRTGMLVFSGKADPEHAAPIKAVIEALVGAELRAARDHEQAGGAAGLGAGVGLGAGEPDAVRRSIPQMQLDALAQVCAHLLDCDDKNLPTGGATVVVRLTLDDLQNGTGSATIDGLSAPISVSTARRMAAAGGIIPCVLGGDSEILDWGRRKRLFTRTQRLALAERDGGCAKCGAPLTHTHAHHINWWTRDHGNTNLNEGVLLCDSCHHQIHDSGWEIRITGTGIDAEVWFTPPVWIDPQQTPRLGGRKRYSFAA</sequence>
<name>A0ABW2H856_9MICO</name>
<dbReference type="EMBL" id="JBHTBE010000001">
    <property type="protein sequence ID" value="MFC7267537.1"/>
    <property type="molecule type" value="Genomic_DNA"/>
</dbReference>
<protein>
    <submittedName>
        <fullName evidence="2">DUF222 domain-containing protein</fullName>
    </submittedName>
</protein>
<reference evidence="3" key="1">
    <citation type="journal article" date="2019" name="Int. J. Syst. Evol. Microbiol.">
        <title>The Global Catalogue of Microorganisms (GCM) 10K type strain sequencing project: providing services to taxonomists for standard genome sequencing and annotation.</title>
        <authorList>
            <consortium name="The Broad Institute Genomics Platform"/>
            <consortium name="The Broad Institute Genome Sequencing Center for Infectious Disease"/>
            <person name="Wu L."/>
            <person name="Ma J."/>
        </authorList>
    </citation>
    <scope>NUCLEOTIDE SEQUENCE [LARGE SCALE GENOMIC DNA]</scope>
    <source>
        <strain evidence="3">CGMCC 1.15772</strain>
    </source>
</reference>
<evidence type="ECO:0000313" key="3">
    <source>
        <dbReference type="Proteomes" id="UP001596507"/>
    </source>
</evidence>
<dbReference type="SMART" id="SM00507">
    <property type="entry name" value="HNHc"/>
    <property type="match status" value="1"/>
</dbReference>
<proteinExistence type="predicted"/>
<dbReference type="Proteomes" id="UP001596507">
    <property type="component" value="Unassembled WGS sequence"/>
</dbReference>